<keyword evidence="7" id="KW-1185">Reference proteome</keyword>
<dbReference type="InterPro" id="IPR052700">
    <property type="entry name" value="Carb_kinase_PfkB-like"/>
</dbReference>
<organism evidence="6 7">
    <name type="scientific">Kitasatospora purpeofusca</name>
    <dbReference type="NCBI Taxonomy" id="67352"/>
    <lineage>
        <taxon>Bacteria</taxon>
        <taxon>Bacillati</taxon>
        <taxon>Actinomycetota</taxon>
        <taxon>Actinomycetes</taxon>
        <taxon>Kitasatosporales</taxon>
        <taxon>Streptomycetaceae</taxon>
        <taxon>Kitasatospora</taxon>
    </lineage>
</organism>
<dbReference type="RefSeq" id="WP_328952998.1">
    <property type="nucleotide sequence ID" value="NZ_CP108110.1"/>
</dbReference>
<feature type="region of interest" description="Disordered" evidence="4">
    <location>
        <begin position="272"/>
        <end position="294"/>
    </location>
</feature>
<evidence type="ECO:0000313" key="7">
    <source>
        <dbReference type="Proteomes" id="UP001432222"/>
    </source>
</evidence>
<evidence type="ECO:0000256" key="2">
    <source>
        <dbReference type="ARBA" id="ARBA00022679"/>
    </source>
</evidence>
<keyword evidence="2" id="KW-0808">Transferase</keyword>
<evidence type="ECO:0000256" key="4">
    <source>
        <dbReference type="SAM" id="MobiDB-lite"/>
    </source>
</evidence>
<reference evidence="6" key="1">
    <citation type="submission" date="2022-10" db="EMBL/GenBank/DDBJ databases">
        <title>The complete genomes of actinobacterial strains from the NBC collection.</title>
        <authorList>
            <person name="Joergensen T.S."/>
            <person name="Alvarez Arevalo M."/>
            <person name="Sterndorff E.B."/>
            <person name="Faurdal D."/>
            <person name="Vuksanovic O."/>
            <person name="Mourched A.-S."/>
            <person name="Charusanti P."/>
            <person name="Shaw S."/>
            <person name="Blin K."/>
            <person name="Weber T."/>
        </authorList>
    </citation>
    <scope>NUCLEOTIDE SEQUENCE</scope>
    <source>
        <strain evidence="6">NBC_00222</strain>
    </source>
</reference>
<name>A0ABZ1TTL2_9ACTN</name>
<dbReference type="EMBL" id="CP108110">
    <property type="protein sequence ID" value="WUQ81924.1"/>
    <property type="molecule type" value="Genomic_DNA"/>
</dbReference>
<protein>
    <submittedName>
        <fullName evidence="6">PfkB family carbohydrate kinase</fullName>
    </submittedName>
</protein>
<accession>A0ABZ1TTL2</accession>
<dbReference type="Gene3D" id="3.40.1190.20">
    <property type="match status" value="1"/>
</dbReference>
<evidence type="ECO:0000259" key="5">
    <source>
        <dbReference type="Pfam" id="PF00294"/>
    </source>
</evidence>
<dbReference type="InterPro" id="IPR011611">
    <property type="entry name" value="PfkB_dom"/>
</dbReference>
<feature type="compositionally biased region" description="Low complexity" evidence="4">
    <location>
        <begin position="279"/>
        <end position="293"/>
    </location>
</feature>
<proteinExistence type="inferred from homology"/>
<dbReference type="InterPro" id="IPR029056">
    <property type="entry name" value="Ribokinase-like"/>
</dbReference>
<dbReference type="PANTHER" id="PTHR43320">
    <property type="entry name" value="SUGAR KINASE"/>
    <property type="match status" value="1"/>
</dbReference>
<comment type="similarity">
    <text evidence="1">Belongs to the carbohydrate kinase PfkB family.</text>
</comment>
<dbReference type="GO" id="GO:0016301">
    <property type="term" value="F:kinase activity"/>
    <property type="evidence" value="ECO:0007669"/>
    <property type="project" value="UniProtKB-KW"/>
</dbReference>
<sequence>MLGVLGDLVEDVVVWVAGPLRHGTDSTARVFRQRGGSAANVAAFAAGQCPVRFLGCVGDDPAGGGLAAELAGHGVDVRVAHRGRTGSIVVLIDDAGERTMLPDRGAATLLETVPDAWLDGLTHLHVPAYSFDGEPVGTTAVDALRRVRSTGGTTSLDASSTGMLEGFGRERFLALAEELAPTLLFANRSESAYLGLLVDGRPGPERARLAATTVVTKSGAEATTVDVPGAAPFTVPVPPVGEVRDLTGAGDAFAAGFLAAFLDARLTVAEPGAPGAPGAPGTQGAPGAPALREAAARGHRCAARVLASPGASCAED</sequence>
<dbReference type="Proteomes" id="UP001432222">
    <property type="component" value="Chromosome"/>
</dbReference>
<evidence type="ECO:0000256" key="3">
    <source>
        <dbReference type="ARBA" id="ARBA00022777"/>
    </source>
</evidence>
<dbReference type="SUPFAM" id="SSF53613">
    <property type="entry name" value="Ribokinase-like"/>
    <property type="match status" value="1"/>
</dbReference>
<evidence type="ECO:0000256" key="1">
    <source>
        <dbReference type="ARBA" id="ARBA00010688"/>
    </source>
</evidence>
<feature type="domain" description="Carbohydrate kinase PfkB" evidence="5">
    <location>
        <begin position="28"/>
        <end position="312"/>
    </location>
</feature>
<keyword evidence="3 6" id="KW-0418">Kinase</keyword>
<dbReference type="PANTHER" id="PTHR43320:SF3">
    <property type="entry name" value="CARBOHYDRATE KINASE PFKB DOMAIN-CONTAINING PROTEIN"/>
    <property type="match status" value="1"/>
</dbReference>
<dbReference type="Pfam" id="PF00294">
    <property type="entry name" value="PfkB"/>
    <property type="match status" value="1"/>
</dbReference>
<gene>
    <name evidence="6" type="ORF">OHA16_02400</name>
</gene>
<evidence type="ECO:0000313" key="6">
    <source>
        <dbReference type="EMBL" id="WUQ81924.1"/>
    </source>
</evidence>